<feature type="transmembrane region" description="Helical" evidence="5">
    <location>
        <begin position="63"/>
        <end position="87"/>
    </location>
</feature>
<feature type="transmembrane region" description="Helical" evidence="5">
    <location>
        <begin position="261"/>
        <end position="280"/>
    </location>
</feature>
<dbReference type="Gene3D" id="1.20.1740.10">
    <property type="entry name" value="Amino acid/polyamine transporter I"/>
    <property type="match status" value="1"/>
</dbReference>
<keyword evidence="2 5" id="KW-0812">Transmembrane</keyword>
<dbReference type="GO" id="GO:0055085">
    <property type="term" value="P:transmembrane transport"/>
    <property type="evidence" value="ECO:0007669"/>
    <property type="project" value="InterPro"/>
</dbReference>
<dbReference type="Proteomes" id="UP000249577">
    <property type="component" value="Unassembled WGS sequence"/>
</dbReference>
<organism evidence="7 8">
    <name type="scientific">Ancylobacter novellus</name>
    <name type="common">Thiobacillus novellus</name>
    <dbReference type="NCBI Taxonomy" id="921"/>
    <lineage>
        <taxon>Bacteria</taxon>
        <taxon>Pseudomonadati</taxon>
        <taxon>Pseudomonadota</taxon>
        <taxon>Alphaproteobacteria</taxon>
        <taxon>Hyphomicrobiales</taxon>
        <taxon>Xanthobacteraceae</taxon>
        <taxon>Ancylobacter</taxon>
    </lineage>
</organism>
<accession>A0A2W5KE38</accession>
<evidence type="ECO:0000259" key="6">
    <source>
        <dbReference type="Pfam" id="PF00324"/>
    </source>
</evidence>
<evidence type="ECO:0000256" key="4">
    <source>
        <dbReference type="ARBA" id="ARBA00023136"/>
    </source>
</evidence>
<feature type="transmembrane region" description="Helical" evidence="5">
    <location>
        <begin position="471"/>
        <end position="490"/>
    </location>
</feature>
<comment type="caution">
    <text evidence="7">The sequence shown here is derived from an EMBL/GenBank/DDBJ whole genome shotgun (WGS) entry which is preliminary data.</text>
</comment>
<evidence type="ECO:0000313" key="7">
    <source>
        <dbReference type="EMBL" id="PZQ13688.1"/>
    </source>
</evidence>
<feature type="transmembrane region" description="Helical" evidence="5">
    <location>
        <begin position="437"/>
        <end position="459"/>
    </location>
</feature>
<evidence type="ECO:0000313" key="8">
    <source>
        <dbReference type="Proteomes" id="UP000249577"/>
    </source>
</evidence>
<feature type="transmembrane region" description="Helical" evidence="5">
    <location>
        <begin position="29"/>
        <end position="51"/>
    </location>
</feature>
<feature type="transmembrane region" description="Helical" evidence="5">
    <location>
        <begin position="169"/>
        <end position="188"/>
    </location>
</feature>
<evidence type="ECO:0000256" key="2">
    <source>
        <dbReference type="ARBA" id="ARBA00022692"/>
    </source>
</evidence>
<proteinExistence type="predicted"/>
<evidence type="ECO:0000256" key="3">
    <source>
        <dbReference type="ARBA" id="ARBA00022989"/>
    </source>
</evidence>
<dbReference type="InterPro" id="IPR050367">
    <property type="entry name" value="APC_superfamily"/>
</dbReference>
<name>A0A2W5KE38_ANCNO</name>
<feature type="transmembrane region" description="Helical" evidence="5">
    <location>
        <begin position="397"/>
        <end position="425"/>
    </location>
</feature>
<dbReference type="GO" id="GO:0016020">
    <property type="term" value="C:membrane"/>
    <property type="evidence" value="ECO:0007669"/>
    <property type="project" value="UniProtKB-SubCell"/>
</dbReference>
<dbReference type="PANTHER" id="PTHR42770:SF16">
    <property type="entry name" value="AMINO ACID PERMEASE"/>
    <property type="match status" value="1"/>
</dbReference>
<dbReference type="InterPro" id="IPR004841">
    <property type="entry name" value="AA-permease/SLC12A_dom"/>
</dbReference>
<keyword evidence="4 5" id="KW-0472">Membrane</keyword>
<reference evidence="7 8" key="1">
    <citation type="submission" date="2017-08" db="EMBL/GenBank/DDBJ databases">
        <title>Infants hospitalized years apart are colonized by the same room-sourced microbial strains.</title>
        <authorList>
            <person name="Brooks B."/>
            <person name="Olm M.R."/>
            <person name="Firek B.A."/>
            <person name="Baker R."/>
            <person name="Thomas B.C."/>
            <person name="Morowitz M.J."/>
            <person name="Banfield J.F."/>
        </authorList>
    </citation>
    <scope>NUCLEOTIDE SEQUENCE [LARGE SCALE GENOMIC DNA]</scope>
    <source>
        <strain evidence="7">S2_005_003_R2_43</strain>
    </source>
</reference>
<sequence length="510" mass="53139">MSSIEAAAAASAGLDVASRADVHKLHGGAIGLMGVLQLTVTGAAPITAMLGNVPIVVGNGVGIGAPAAFLFATVVLTIFSVGYAEMARKVSAVGGFYSFISHGLGRELGMALALGSIVAYSVFEASLAGGFAYFASAKLVGWGITIAWPYLAMVMLAAVAACSYFDVKISAAILGVALVGEVIALAVFDVGVFTSPSAVVNTAALNPLAAFQSFEAPSGNLTAGVASIGLFFAFWSWVGFEMAPNYAEESKNPKKIIPLSLYISVISLGIFYVITSWAALSAYPTPADAIAAGQTDAANFFMKPAGVFVGVWLTDVMSYLILISSFACGMAFHNTASRYLYSLGREGILPASIGKTHPKYKAPYVASFTQSAIAAILVIVFAAALGKDDPNQAYAGLYGLMALFGTTLILVAQAVVSIAIIAYFRREHPEDHHWFKTLVAPAIAFVAQIAVIAMLVLNLDFLSAGYSFAKWIPGLTIAILALGIAGAMILKRINPAKYDAIGRMIYQGVD</sequence>
<dbReference type="PIRSF" id="PIRSF006060">
    <property type="entry name" value="AA_transporter"/>
    <property type="match status" value="1"/>
</dbReference>
<feature type="transmembrane region" description="Helical" evidence="5">
    <location>
        <begin position="140"/>
        <end position="162"/>
    </location>
</feature>
<comment type="subcellular location">
    <subcellularLocation>
        <location evidence="1">Membrane</location>
        <topology evidence="1">Multi-pass membrane protein</topology>
    </subcellularLocation>
</comment>
<feature type="transmembrane region" description="Helical" evidence="5">
    <location>
        <begin position="316"/>
        <end position="341"/>
    </location>
</feature>
<dbReference type="Pfam" id="PF00324">
    <property type="entry name" value="AA_permease"/>
    <property type="match status" value="1"/>
</dbReference>
<feature type="transmembrane region" description="Helical" evidence="5">
    <location>
        <begin position="362"/>
        <end position="385"/>
    </location>
</feature>
<dbReference type="PANTHER" id="PTHR42770">
    <property type="entry name" value="AMINO ACID TRANSPORTER-RELATED"/>
    <property type="match status" value="1"/>
</dbReference>
<feature type="transmembrane region" description="Helical" evidence="5">
    <location>
        <begin position="108"/>
        <end position="134"/>
    </location>
</feature>
<protein>
    <submittedName>
        <fullName evidence="7">APC family permease</fullName>
    </submittedName>
</protein>
<evidence type="ECO:0000256" key="5">
    <source>
        <dbReference type="SAM" id="Phobius"/>
    </source>
</evidence>
<feature type="transmembrane region" description="Helical" evidence="5">
    <location>
        <begin position="221"/>
        <end position="240"/>
    </location>
</feature>
<evidence type="ECO:0000256" key="1">
    <source>
        <dbReference type="ARBA" id="ARBA00004141"/>
    </source>
</evidence>
<gene>
    <name evidence="7" type="ORF">DI565_14195</name>
</gene>
<feature type="domain" description="Amino acid permease/ SLC12A" evidence="6">
    <location>
        <begin position="39"/>
        <end position="481"/>
    </location>
</feature>
<dbReference type="EMBL" id="QFPN01000007">
    <property type="protein sequence ID" value="PZQ13688.1"/>
    <property type="molecule type" value="Genomic_DNA"/>
</dbReference>
<dbReference type="AlphaFoldDB" id="A0A2W5KE38"/>
<keyword evidence="3 5" id="KW-1133">Transmembrane helix</keyword>